<evidence type="ECO:0000313" key="2">
    <source>
        <dbReference type="EMBL" id="KAB2341821.1"/>
    </source>
</evidence>
<keyword evidence="3" id="KW-1185">Reference proteome</keyword>
<evidence type="ECO:0000259" key="1">
    <source>
        <dbReference type="Pfam" id="PF13460"/>
    </source>
</evidence>
<dbReference type="AlphaFoldDB" id="A0A6H9YDY7"/>
<comment type="caution">
    <text evidence="2">The sequence shown here is derived from an EMBL/GenBank/DDBJ whole genome shotgun (WGS) entry which is preliminary data.</text>
</comment>
<reference evidence="2 3" key="1">
    <citation type="submission" date="2019-09" db="EMBL/GenBank/DDBJ databases">
        <title>Actinomadura physcomitrii sp. nov., a novel actinomycete isolated from moss [Physcomitrium sphaericum (Ludw) Fuernr].</title>
        <authorList>
            <person name="Zhuang X."/>
            <person name="Liu C."/>
        </authorList>
    </citation>
    <scope>NUCLEOTIDE SEQUENCE [LARGE SCALE GENOMIC DNA]</scope>
    <source>
        <strain evidence="2 3">HMC1</strain>
    </source>
</reference>
<organism evidence="2 3">
    <name type="scientific">Actinomadura rudentiformis</name>
    <dbReference type="NCBI Taxonomy" id="359158"/>
    <lineage>
        <taxon>Bacteria</taxon>
        <taxon>Bacillati</taxon>
        <taxon>Actinomycetota</taxon>
        <taxon>Actinomycetes</taxon>
        <taxon>Streptosporangiales</taxon>
        <taxon>Thermomonosporaceae</taxon>
        <taxon>Actinomadura</taxon>
    </lineage>
</organism>
<protein>
    <submittedName>
        <fullName evidence="2">SDR family oxidoreductase</fullName>
    </submittedName>
</protein>
<dbReference type="Gene3D" id="3.40.50.720">
    <property type="entry name" value="NAD(P)-binding Rossmann-like Domain"/>
    <property type="match status" value="1"/>
</dbReference>
<evidence type="ECO:0000313" key="3">
    <source>
        <dbReference type="Proteomes" id="UP000468735"/>
    </source>
</evidence>
<dbReference type="Gene3D" id="3.90.25.10">
    <property type="entry name" value="UDP-galactose 4-epimerase, domain 1"/>
    <property type="match status" value="1"/>
</dbReference>
<dbReference type="Pfam" id="PF13460">
    <property type="entry name" value="NAD_binding_10"/>
    <property type="match status" value="1"/>
</dbReference>
<dbReference type="SUPFAM" id="SSF51735">
    <property type="entry name" value="NAD(P)-binding Rossmann-fold domains"/>
    <property type="match status" value="1"/>
</dbReference>
<dbReference type="Proteomes" id="UP000468735">
    <property type="component" value="Unassembled WGS sequence"/>
</dbReference>
<dbReference type="OrthoDB" id="5510591at2"/>
<dbReference type="InterPro" id="IPR052718">
    <property type="entry name" value="NmrA-type_oxidoreductase"/>
</dbReference>
<gene>
    <name evidence="2" type="ORF">F8566_40225</name>
</gene>
<dbReference type="InterPro" id="IPR016040">
    <property type="entry name" value="NAD(P)-bd_dom"/>
</dbReference>
<name>A0A6H9YDY7_9ACTN</name>
<dbReference type="PANTHER" id="PTHR47129">
    <property type="entry name" value="QUINONE OXIDOREDUCTASE 2"/>
    <property type="match status" value="1"/>
</dbReference>
<dbReference type="EMBL" id="WBMT01000024">
    <property type="protein sequence ID" value="KAB2341821.1"/>
    <property type="molecule type" value="Genomic_DNA"/>
</dbReference>
<dbReference type="PANTHER" id="PTHR47129:SF1">
    <property type="entry name" value="NMRA-LIKE DOMAIN-CONTAINING PROTEIN"/>
    <property type="match status" value="1"/>
</dbReference>
<dbReference type="CDD" id="cd05269">
    <property type="entry name" value="TMR_SDR_a"/>
    <property type="match status" value="1"/>
</dbReference>
<feature type="domain" description="NAD(P)-binding" evidence="1">
    <location>
        <begin position="10"/>
        <end position="189"/>
    </location>
</feature>
<proteinExistence type="predicted"/>
<dbReference type="InterPro" id="IPR036291">
    <property type="entry name" value="NAD(P)-bd_dom_sf"/>
</dbReference>
<sequence length="297" mass="31562">MVMRILIASASGQLGRATARYVLDRVPADDVILATRNVDALAGFSADGVTVRRADYDEPESLPAAFEGADRMLLISLHELGRRVDQHRNAIEAAVAAGVRHVVYTSYIMVDPGCPSTVVPDHLRTHELLDGSGLDVTYLRNGLYAETPVTQILPPAIARGVLVDNTDHARGAFVHRDDCAAVAAAVLTSSGHEGKTYDVTGPESLSFADITALASKVSGRPVGYASVDDATLDEQLRAAGIPDDVRGMIVSFGVSLRAGYGEPVTDTVQRLTGRPARPMIDLMEQHRTLLTGAPTAP</sequence>
<accession>A0A6H9YDY7</accession>